<gene>
    <name evidence="2" type="ORF">Desgi_2959</name>
</gene>
<feature type="transmembrane region" description="Helical" evidence="1">
    <location>
        <begin position="68"/>
        <end position="89"/>
    </location>
</feature>
<dbReference type="STRING" id="767817.Desgi_2959"/>
<dbReference type="RefSeq" id="WP_006520793.1">
    <property type="nucleotide sequence ID" value="NC_021184.1"/>
</dbReference>
<dbReference type="OrthoDB" id="109833at2"/>
<accession>R4KRW5</accession>
<evidence type="ECO:0000313" key="2">
    <source>
        <dbReference type="EMBL" id="AGL02346.1"/>
    </source>
</evidence>
<reference evidence="2 3" key="1">
    <citation type="submission" date="2012-01" db="EMBL/GenBank/DDBJ databases">
        <title>Complete sequence of Desulfotomaculum gibsoniae DSM 7213.</title>
        <authorList>
            <consortium name="US DOE Joint Genome Institute"/>
            <person name="Lucas S."/>
            <person name="Han J."/>
            <person name="Lapidus A."/>
            <person name="Cheng J.-F."/>
            <person name="Goodwin L."/>
            <person name="Pitluck S."/>
            <person name="Peters L."/>
            <person name="Ovchinnikova G."/>
            <person name="Teshima H."/>
            <person name="Detter J.C."/>
            <person name="Han C."/>
            <person name="Tapia R."/>
            <person name="Land M."/>
            <person name="Hauser L."/>
            <person name="Kyrpides N."/>
            <person name="Ivanova N."/>
            <person name="Pagani I."/>
            <person name="Parshina S."/>
            <person name="Plugge C."/>
            <person name="Muyzer G."/>
            <person name="Kuever J."/>
            <person name="Ivanova A."/>
            <person name="Nazina T."/>
            <person name="Klenk H.-P."/>
            <person name="Brambilla E."/>
            <person name="Spring S."/>
            <person name="Stams A.F."/>
            <person name="Woyke T."/>
        </authorList>
    </citation>
    <scope>NUCLEOTIDE SEQUENCE [LARGE SCALE GENOMIC DNA]</scope>
    <source>
        <strain evidence="2 3">DSM 7213</strain>
    </source>
</reference>
<evidence type="ECO:0000256" key="1">
    <source>
        <dbReference type="SAM" id="Phobius"/>
    </source>
</evidence>
<organism evidence="2 3">
    <name type="scientific">Desulfoscipio gibsoniae DSM 7213</name>
    <dbReference type="NCBI Taxonomy" id="767817"/>
    <lineage>
        <taxon>Bacteria</taxon>
        <taxon>Bacillati</taxon>
        <taxon>Bacillota</taxon>
        <taxon>Clostridia</taxon>
        <taxon>Eubacteriales</taxon>
        <taxon>Desulfallaceae</taxon>
        <taxon>Desulfoscipio</taxon>
    </lineage>
</organism>
<protein>
    <submittedName>
        <fullName evidence="2">Uncharacterized protein</fullName>
    </submittedName>
</protein>
<dbReference type="Proteomes" id="UP000013520">
    <property type="component" value="Chromosome"/>
</dbReference>
<feature type="transmembrane region" description="Helical" evidence="1">
    <location>
        <begin position="110"/>
        <end position="129"/>
    </location>
</feature>
<dbReference type="EMBL" id="CP003273">
    <property type="protein sequence ID" value="AGL02346.1"/>
    <property type="molecule type" value="Genomic_DNA"/>
</dbReference>
<feature type="transmembrane region" description="Helical" evidence="1">
    <location>
        <begin position="6"/>
        <end position="26"/>
    </location>
</feature>
<keyword evidence="1" id="KW-0812">Transmembrane</keyword>
<sequence>MWNGWPIARILLLFTGLALLMISLQVTIFHYRQNFRHWAMYGPVIGGPVLGVGAILLSFYNLPVLRGLMAVLFFAGLALGVTGSVLHVNGIGQRVGGYGESQNFLIGPPLTLPAMVAAMSILGLIALYWR</sequence>
<keyword evidence="1" id="KW-0472">Membrane</keyword>
<name>R4KRW5_9FIRM</name>
<proteinExistence type="predicted"/>
<keyword evidence="1" id="KW-1133">Transmembrane helix</keyword>
<dbReference type="AlphaFoldDB" id="R4KRW5"/>
<dbReference type="eggNOG" id="ENOG5032WZK">
    <property type="taxonomic scope" value="Bacteria"/>
</dbReference>
<dbReference type="KEGG" id="dgi:Desgi_2959"/>
<evidence type="ECO:0000313" key="3">
    <source>
        <dbReference type="Proteomes" id="UP000013520"/>
    </source>
</evidence>
<dbReference type="HOGENOM" id="CLU_1935966_0_0_9"/>
<feature type="transmembrane region" description="Helical" evidence="1">
    <location>
        <begin position="38"/>
        <end position="62"/>
    </location>
</feature>
<keyword evidence="3" id="KW-1185">Reference proteome</keyword>